<feature type="transmembrane region" description="Helical" evidence="8">
    <location>
        <begin position="157"/>
        <end position="178"/>
    </location>
</feature>
<dbReference type="InterPro" id="IPR017088">
    <property type="entry name" value="Wax_synthase_Magnoliopsida"/>
</dbReference>
<feature type="transmembrane region" description="Helical" evidence="8">
    <location>
        <begin position="87"/>
        <end position="104"/>
    </location>
</feature>
<dbReference type="Proteomes" id="UP001054889">
    <property type="component" value="Unassembled WGS sequence"/>
</dbReference>
<feature type="domain" description="Wax synthase" evidence="9">
    <location>
        <begin position="187"/>
        <end position="265"/>
    </location>
</feature>
<evidence type="ECO:0000313" key="11">
    <source>
        <dbReference type="Proteomes" id="UP001054889"/>
    </source>
</evidence>
<feature type="transmembrane region" description="Helical" evidence="8">
    <location>
        <begin position="125"/>
        <end position="145"/>
    </location>
</feature>
<name>A0AAV5G1Q7_ELECO</name>
<comment type="caution">
    <text evidence="10">The sequence shown here is derived from an EMBL/GenBank/DDBJ whole genome shotgun (WGS) entry which is preliminary data.</text>
</comment>
<keyword evidence="7" id="KW-0012">Acyltransferase</keyword>
<proteinExistence type="inferred from homology"/>
<evidence type="ECO:0000256" key="8">
    <source>
        <dbReference type="SAM" id="Phobius"/>
    </source>
</evidence>
<reference evidence="10" key="1">
    <citation type="journal article" date="2018" name="DNA Res.">
        <title>Multiple hybrid de novo genome assembly of finger millet, an orphan allotetraploid crop.</title>
        <authorList>
            <person name="Hatakeyama M."/>
            <person name="Aluri S."/>
            <person name="Balachadran M.T."/>
            <person name="Sivarajan S.R."/>
            <person name="Patrignani A."/>
            <person name="Gruter S."/>
            <person name="Poveda L."/>
            <person name="Shimizu-Inatsugi R."/>
            <person name="Baeten J."/>
            <person name="Francoijs K.J."/>
            <person name="Nataraja K.N."/>
            <person name="Reddy Y.A.N."/>
            <person name="Phadnis S."/>
            <person name="Ravikumar R.L."/>
            <person name="Schlapbach R."/>
            <person name="Sreeman S.M."/>
            <person name="Shimizu K.K."/>
        </authorList>
    </citation>
    <scope>NUCLEOTIDE SEQUENCE</scope>
</reference>
<comment type="subcellular location">
    <subcellularLocation>
        <location evidence="1">Membrane</location>
        <topology evidence="1">Multi-pass membrane protein</topology>
    </subcellularLocation>
</comment>
<dbReference type="GO" id="GO:0016020">
    <property type="term" value="C:membrane"/>
    <property type="evidence" value="ECO:0007669"/>
    <property type="project" value="UniProtKB-SubCell"/>
</dbReference>
<sequence>MELLRDSVPMVSLAVTAAALYSRAASSRLHPGFLRFAALLPVVVLFAAAPFAFTFSRNVRGMTGFFFGWFGVFKLLLLAAGRGPLEPTLPVLPFVFTALLPVKLKRQEPRRGEAGAEAAKTKSRSVSLVSSAVKLAIIAGLLKVYQFKHQLHLYVRLALYGIHIYCFFDLLLPCIAAAGQVLGMEMEPQFDQPYLASSLRDFWGRRWNLMVSAILRPSVYDPVRARAGKAAAAMATFLVSGLMHEAMVYYNNLQPPSGEMLAFFLLHGACCVAEELCVRRWAARGWPPLPPPVATLLVAVVVSGTAFWLFFPPLCRDGRDDKILEEWAAAAAFLVNAAQKLLGSV</sequence>
<gene>
    <name evidence="10" type="primary">gb29507</name>
    <name evidence="10" type="ORF">PR202_gb29507</name>
</gene>
<feature type="transmembrane region" description="Helical" evidence="8">
    <location>
        <begin position="34"/>
        <end position="55"/>
    </location>
</feature>
<feature type="transmembrane region" description="Helical" evidence="8">
    <location>
        <begin position="62"/>
        <end position="81"/>
    </location>
</feature>
<organism evidence="10 11">
    <name type="scientific">Eleusine coracana subsp. coracana</name>
    <dbReference type="NCBI Taxonomy" id="191504"/>
    <lineage>
        <taxon>Eukaryota</taxon>
        <taxon>Viridiplantae</taxon>
        <taxon>Streptophyta</taxon>
        <taxon>Embryophyta</taxon>
        <taxon>Tracheophyta</taxon>
        <taxon>Spermatophyta</taxon>
        <taxon>Magnoliopsida</taxon>
        <taxon>Liliopsida</taxon>
        <taxon>Poales</taxon>
        <taxon>Poaceae</taxon>
        <taxon>PACMAD clade</taxon>
        <taxon>Chloridoideae</taxon>
        <taxon>Cynodonteae</taxon>
        <taxon>Eleusininae</taxon>
        <taxon>Eleusine</taxon>
    </lineage>
</organism>
<dbReference type="EMBL" id="BQKI01000111">
    <property type="protein sequence ID" value="GJN40306.1"/>
    <property type="molecule type" value="Genomic_DNA"/>
</dbReference>
<keyword evidence="6 8" id="KW-0472">Membrane</keyword>
<dbReference type="InterPro" id="IPR044851">
    <property type="entry name" value="Wax_synthase"/>
</dbReference>
<feature type="transmembrane region" description="Helical" evidence="8">
    <location>
        <begin position="293"/>
        <end position="311"/>
    </location>
</feature>
<keyword evidence="3" id="KW-0808">Transferase</keyword>
<keyword evidence="5 8" id="KW-1133">Transmembrane helix</keyword>
<evidence type="ECO:0000259" key="9">
    <source>
        <dbReference type="Pfam" id="PF13813"/>
    </source>
</evidence>
<keyword evidence="4 8" id="KW-0812">Transmembrane</keyword>
<dbReference type="InterPro" id="IPR032805">
    <property type="entry name" value="Wax_synthase_dom"/>
</dbReference>
<dbReference type="GO" id="GO:0006629">
    <property type="term" value="P:lipid metabolic process"/>
    <property type="evidence" value="ECO:0007669"/>
    <property type="project" value="InterPro"/>
</dbReference>
<evidence type="ECO:0000256" key="6">
    <source>
        <dbReference type="ARBA" id="ARBA00023136"/>
    </source>
</evidence>
<dbReference type="PANTHER" id="PTHR31595">
    <property type="entry name" value="LONG-CHAIN-ALCOHOL O-FATTY-ACYLTRANSFERASE 3-RELATED"/>
    <property type="match status" value="1"/>
</dbReference>
<dbReference type="AlphaFoldDB" id="A0AAV5G1Q7"/>
<evidence type="ECO:0000313" key="10">
    <source>
        <dbReference type="EMBL" id="GJN40306.1"/>
    </source>
</evidence>
<dbReference type="PANTHER" id="PTHR31595:SF35">
    <property type="entry name" value="OSJNBA0009K15.16 PROTEIN"/>
    <property type="match status" value="1"/>
</dbReference>
<accession>A0AAV5G1Q7</accession>
<evidence type="ECO:0000256" key="5">
    <source>
        <dbReference type="ARBA" id="ARBA00022989"/>
    </source>
</evidence>
<evidence type="ECO:0000256" key="2">
    <source>
        <dbReference type="ARBA" id="ARBA00007282"/>
    </source>
</evidence>
<evidence type="ECO:0000256" key="3">
    <source>
        <dbReference type="ARBA" id="ARBA00022679"/>
    </source>
</evidence>
<dbReference type="GO" id="GO:0008374">
    <property type="term" value="F:O-acyltransferase activity"/>
    <property type="evidence" value="ECO:0007669"/>
    <property type="project" value="InterPro"/>
</dbReference>
<protein>
    <recommendedName>
        <fullName evidence="9">Wax synthase domain-containing protein</fullName>
    </recommendedName>
</protein>
<comment type="similarity">
    <text evidence="2">Belongs to the wax synthase family.</text>
</comment>
<keyword evidence="11" id="KW-1185">Reference proteome</keyword>
<evidence type="ECO:0000256" key="1">
    <source>
        <dbReference type="ARBA" id="ARBA00004141"/>
    </source>
</evidence>
<evidence type="ECO:0000256" key="7">
    <source>
        <dbReference type="ARBA" id="ARBA00023315"/>
    </source>
</evidence>
<dbReference type="Pfam" id="PF13813">
    <property type="entry name" value="MBOAT_2"/>
    <property type="match status" value="1"/>
</dbReference>
<dbReference type="PIRSF" id="PIRSF037006">
    <property type="entry name" value="Wax_synthase"/>
    <property type="match status" value="1"/>
</dbReference>
<evidence type="ECO:0000256" key="4">
    <source>
        <dbReference type="ARBA" id="ARBA00022692"/>
    </source>
</evidence>
<reference evidence="10" key="2">
    <citation type="submission" date="2021-12" db="EMBL/GenBank/DDBJ databases">
        <title>Resequencing data analysis of finger millet.</title>
        <authorList>
            <person name="Hatakeyama M."/>
            <person name="Aluri S."/>
            <person name="Balachadran M.T."/>
            <person name="Sivarajan S.R."/>
            <person name="Poveda L."/>
            <person name="Shimizu-Inatsugi R."/>
            <person name="Schlapbach R."/>
            <person name="Sreeman S.M."/>
            <person name="Shimizu K.K."/>
        </authorList>
    </citation>
    <scope>NUCLEOTIDE SEQUENCE</scope>
</reference>